<sequence>MTQAKLGSISSDPLQTAALLEAFSDALRSLIRGEEGLSEGEYTKKMVPVHRGEKLSEKDSGDWSSSEREEAELLVDETLMNALREYTPDLCYFGTRPADGVDFGFWPSGDAIREGVYDGTVLEVVDGRNAVHRGIPEHVYHVNDHGNATLYRIKLEKLWSVV</sequence>
<dbReference type="EMBL" id="LAZR01050173">
    <property type="protein sequence ID" value="KKK87952.1"/>
    <property type="molecule type" value="Genomic_DNA"/>
</dbReference>
<proteinExistence type="predicted"/>
<protein>
    <submittedName>
        <fullName evidence="2">Uncharacterized protein</fullName>
    </submittedName>
</protein>
<name>A0A0F8Z2I4_9ZZZZ</name>
<feature type="region of interest" description="Disordered" evidence="1">
    <location>
        <begin position="42"/>
        <end position="69"/>
    </location>
</feature>
<gene>
    <name evidence="2" type="ORF">LCGC14_2748060</name>
</gene>
<evidence type="ECO:0000256" key="1">
    <source>
        <dbReference type="SAM" id="MobiDB-lite"/>
    </source>
</evidence>
<evidence type="ECO:0000313" key="2">
    <source>
        <dbReference type="EMBL" id="KKK87952.1"/>
    </source>
</evidence>
<dbReference type="AlphaFoldDB" id="A0A0F8Z2I4"/>
<comment type="caution">
    <text evidence="2">The sequence shown here is derived from an EMBL/GenBank/DDBJ whole genome shotgun (WGS) entry which is preliminary data.</text>
</comment>
<accession>A0A0F8Z2I4</accession>
<feature type="compositionally biased region" description="Basic and acidic residues" evidence="1">
    <location>
        <begin position="50"/>
        <end position="68"/>
    </location>
</feature>
<organism evidence="2">
    <name type="scientific">marine sediment metagenome</name>
    <dbReference type="NCBI Taxonomy" id="412755"/>
    <lineage>
        <taxon>unclassified sequences</taxon>
        <taxon>metagenomes</taxon>
        <taxon>ecological metagenomes</taxon>
    </lineage>
</organism>
<reference evidence="2" key="1">
    <citation type="journal article" date="2015" name="Nature">
        <title>Complex archaea that bridge the gap between prokaryotes and eukaryotes.</title>
        <authorList>
            <person name="Spang A."/>
            <person name="Saw J.H."/>
            <person name="Jorgensen S.L."/>
            <person name="Zaremba-Niedzwiedzka K."/>
            <person name="Martijn J."/>
            <person name="Lind A.E."/>
            <person name="van Eijk R."/>
            <person name="Schleper C."/>
            <person name="Guy L."/>
            <person name="Ettema T.J."/>
        </authorList>
    </citation>
    <scope>NUCLEOTIDE SEQUENCE</scope>
</reference>